<feature type="domain" description="C2" evidence="10">
    <location>
        <begin position="972"/>
        <end position="1095"/>
    </location>
</feature>
<evidence type="ECO:0000256" key="6">
    <source>
        <dbReference type="ARBA" id="ARBA00022989"/>
    </source>
</evidence>
<dbReference type="SUPFAM" id="SSF49562">
    <property type="entry name" value="C2 domain (Calcium/lipid-binding domain, CaLB)"/>
    <property type="match status" value="3"/>
</dbReference>
<feature type="non-terminal residue" evidence="11">
    <location>
        <position position="1"/>
    </location>
</feature>
<dbReference type="CDD" id="cd08376">
    <property type="entry name" value="C2B_MCTP_PRT"/>
    <property type="match status" value="1"/>
</dbReference>
<dbReference type="FunFam" id="2.60.40.150:FF:000167">
    <property type="entry name" value="Multiple C2 domains, transmembrane 2a"/>
    <property type="match status" value="1"/>
</dbReference>
<dbReference type="InterPro" id="IPR035892">
    <property type="entry name" value="C2_domain_sf"/>
</dbReference>
<dbReference type="PANTHER" id="PTHR45911:SF4">
    <property type="entry name" value="MULTIPLE C2 AND TRANSMEMBRANE DOMAIN-CONTAINING PROTEIN"/>
    <property type="match status" value="1"/>
</dbReference>
<evidence type="ECO:0000256" key="5">
    <source>
        <dbReference type="ARBA" id="ARBA00022837"/>
    </source>
</evidence>
<keyword evidence="4" id="KW-0677">Repeat</keyword>
<dbReference type="GO" id="GO:0005509">
    <property type="term" value="F:calcium ion binding"/>
    <property type="evidence" value="ECO:0007669"/>
    <property type="project" value="TreeGrafter"/>
</dbReference>
<name>A0A836JGS9_9HYME</name>
<proteinExistence type="predicted"/>
<feature type="region of interest" description="Disordered" evidence="8">
    <location>
        <begin position="1"/>
        <end position="179"/>
    </location>
</feature>
<dbReference type="CDD" id="cd04042">
    <property type="entry name" value="C2A_MCTP_PRT"/>
    <property type="match status" value="1"/>
</dbReference>
<dbReference type="EMBL" id="JAANIA010001671">
    <property type="protein sequence ID" value="KAG5319707.1"/>
    <property type="molecule type" value="Genomic_DNA"/>
</dbReference>
<dbReference type="PROSITE" id="PS50004">
    <property type="entry name" value="C2"/>
    <property type="match status" value="3"/>
</dbReference>
<dbReference type="GO" id="GO:0046928">
    <property type="term" value="P:regulation of neurotransmitter secretion"/>
    <property type="evidence" value="ECO:0007669"/>
    <property type="project" value="TreeGrafter"/>
</dbReference>
<dbReference type="SMART" id="SM00239">
    <property type="entry name" value="C2"/>
    <property type="match status" value="3"/>
</dbReference>
<evidence type="ECO:0000313" key="11">
    <source>
        <dbReference type="EMBL" id="KAG5319707.1"/>
    </source>
</evidence>
<feature type="region of interest" description="Disordered" evidence="8">
    <location>
        <begin position="1384"/>
        <end position="1413"/>
    </location>
</feature>
<dbReference type="Proteomes" id="UP000668214">
    <property type="component" value="Unassembled WGS sequence"/>
</dbReference>
<feature type="compositionally biased region" description="Acidic residues" evidence="8">
    <location>
        <begin position="1258"/>
        <end position="1268"/>
    </location>
</feature>
<protein>
    <submittedName>
        <fullName evidence="11">MCTP2 protein</fullName>
    </submittedName>
</protein>
<dbReference type="PANTHER" id="PTHR45911">
    <property type="entry name" value="C2 DOMAIN-CONTAINING PROTEIN"/>
    <property type="match status" value="1"/>
</dbReference>
<dbReference type="Pfam" id="PF00168">
    <property type="entry name" value="C2"/>
    <property type="match status" value="3"/>
</dbReference>
<keyword evidence="6 9" id="KW-1133">Transmembrane helix</keyword>
<dbReference type="InterPro" id="IPR000008">
    <property type="entry name" value="C2_dom"/>
</dbReference>
<evidence type="ECO:0000256" key="2">
    <source>
        <dbReference type="ARBA" id="ARBA00022692"/>
    </source>
</evidence>
<feature type="compositionally biased region" description="Basic residues" evidence="8">
    <location>
        <begin position="94"/>
        <end position="106"/>
    </location>
</feature>
<feature type="transmembrane region" description="Helical" evidence="9">
    <location>
        <begin position="1180"/>
        <end position="1207"/>
    </location>
</feature>
<comment type="subcellular location">
    <subcellularLocation>
        <location evidence="1">Membrane</location>
        <topology evidence="1">Multi-pass membrane protein</topology>
    </subcellularLocation>
</comment>
<keyword evidence="5" id="KW-0106">Calcium</keyword>
<evidence type="ECO:0000256" key="1">
    <source>
        <dbReference type="ARBA" id="ARBA00004141"/>
    </source>
</evidence>
<keyword evidence="12" id="KW-1185">Reference proteome</keyword>
<feature type="transmembrane region" description="Helical" evidence="9">
    <location>
        <begin position="1219"/>
        <end position="1237"/>
    </location>
</feature>
<evidence type="ECO:0000313" key="12">
    <source>
        <dbReference type="Proteomes" id="UP000668214"/>
    </source>
</evidence>
<evidence type="ECO:0000256" key="4">
    <source>
        <dbReference type="ARBA" id="ARBA00022737"/>
    </source>
</evidence>
<comment type="caution">
    <text evidence="11">The sequence shown here is derived from an EMBL/GenBank/DDBJ whole genome shotgun (WGS) entry which is preliminary data.</text>
</comment>
<gene>
    <name evidence="11" type="primary">Mctp2</name>
    <name evidence="11" type="ORF">G6Z78_0012263</name>
</gene>
<dbReference type="GO" id="GO:0030672">
    <property type="term" value="C:synaptic vesicle membrane"/>
    <property type="evidence" value="ECO:0007669"/>
    <property type="project" value="TreeGrafter"/>
</dbReference>
<dbReference type="FunFam" id="2.60.40.150:FF:000050">
    <property type="entry name" value="Multiple C2 and transmembrane domain containing 1"/>
    <property type="match status" value="1"/>
</dbReference>
<feature type="region of interest" description="Disordered" evidence="8">
    <location>
        <begin position="1246"/>
        <end position="1273"/>
    </location>
</feature>
<accession>A0A836JGS9</accession>
<feature type="domain" description="C2" evidence="10">
    <location>
        <begin position="211"/>
        <end position="327"/>
    </location>
</feature>
<dbReference type="InterPro" id="IPR013583">
    <property type="entry name" value="MCTP_C"/>
</dbReference>
<feature type="transmembrane region" description="Helical" evidence="9">
    <location>
        <begin position="1313"/>
        <end position="1338"/>
    </location>
</feature>
<feature type="domain" description="C2" evidence="10">
    <location>
        <begin position="819"/>
        <end position="938"/>
    </location>
</feature>
<feature type="compositionally biased region" description="Basic residues" evidence="8">
    <location>
        <begin position="68"/>
        <end position="78"/>
    </location>
</feature>
<sequence length="1413" mass="161221">MSKSVELLAGSEDSEPIPTSNTSSQERSRLNLNGSRQLSKSATELRDSEIANSSPSRRGDGSGESGIIHHHRHHRHHGTVAQRTHTFFATLKSRWSRSRSKERKKSKDAGSVQSQDAGQLKNLGVESDYAADYSSEHSRSSSATQSPARHCLNRPESPLARSSREKTVTVQEDNTGKCSEGFFKGPVSFQKEGYTGEEPQSSYSQDGDFLQDEMIRRREQALRQHAFFQLRLHIRKGANLVAMDRCGASDPYVKVKCSGRLLHKSRTVHRDLNPVWDESVTLPIEDPFQPLTIKVFDYDWGLQDDFMGAALLDLTQLDLGHSQDITLELKDPVRPKQHLGEIYLTATLWPRNQQEKEQTWEIIQFEIDSTHNLYLSLTYSKSMSQYDPKLEKIAIDKICKINIVQSENPNGTALVASKMDTAPKIDLLSKLNIASELHTVPKIEVTSEINSTSQDDVAAETMAISSDIGVPSGRLRRNKLANQQEKRYSITVLDRPVSKQKFDFAEVKCNAADVLALDGNFYENIQVEENSRESNSVAGEKSRIQHTFAVKELPKMKRAEGLSIKTSEITEEGSSAVENEKSKLEEASAMIGIWKKRMIEGSPTENLSGIKKRKAKDSLRSSLRRKVDLIERILEDRVERIWEENVEKHTWLQPIETWITDHRRPSGYTLTDCQLDTDATDSLTDFTQDIISESTYDFKFTPAKGEDEEPKIESRLMENRRTAKNDEQRTESKITEHWRRLRNRTASSRSDQVEAASPITQLNNQGVVFSDTENVEDNANVLNDSGVLEVKEVKRHDLLDRLKDNVKGKMEDIHRYFQRTNRLADVNRRLKSQIWSSVVTIVLVEAKNLLPMDIDGLSDPYVKFRLGTEKYKSKVVNKTLNPIWLEQFDLHLYEDPYLGQELEVTVWDRDRSHQDDLMGKTVIDLATLERETTHRLWRELEDGSGNIFLLLTISGTTANETISDLAIHEETPIEQAQLVQRYSITNTLQRIRDVGHLTVKVYRAQGLAAADLGGKSDPFCVLELVNSRLQTQTEYKTLTPNWQKIFTFNVKDINSVLEVTVYDEDRDHKVEFLGRVAIPLLKIRNGEKRWYALKDKKLRGRAKGNCPQILLEMTVIWNLLRACIRTLNPKEKKYMEPEMKFKRQVFLRNVLRLKAIIVIFIDIGKYIQSCWEWENKMRSIFALVIFILGCYYFEPYMIPGVALLILLKYYLLTGERSGFNHWICGQVAVVTGAPLIYATSQFQDHAEIGSDDCPPTPGDDDDDEDDKDKEEKKSLKERLQAIQEVTQTVQNSIGYIASLCEKVKNLFNFTIPYLSYLAMLLAIAGAVVLYFIPVRYLILTWGVNKFSRKIFRPHSVPNNEVLDLISRVPDDEELLNYRELKPVPTADCERGGSSGSPSSNAARREQRKRHKAA</sequence>
<feature type="compositionally biased region" description="Polar residues" evidence="8">
    <location>
        <begin position="17"/>
        <end position="42"/>
    </location>
</feature>
<organism evidence="11 12">
    <name type="scientific">Pseudoatta argentina</name>
    <dbReference type="NCBI Taxonomy" id="621737"/>
    <lineage>
        <taxon>Eukaryota</taxon>
        <taxon>Metazoa</taxon>
        <taxon>Ecdysozoa</taxon>
        <taxon>Arthropoda</taxon>
        <taxon>Hexapoda</taxon>
        <taxon>Insecta</taxon>
        <taxon>Pterygota</taxon>
        <taxon>Neoptera</taxon>
        <taxon>Endopterygota</taxon>
        <taxon>Hymenoptera</taxon>
        <taxon>Apocrita</taxon>
        <taxon>Aculeata</taxon>
        <taxon>Formicoidea</taxon>
        <taxon>Formicidae</taxon>
        <taxon>Myrmicinae</taxon>
        <taxon>Pseudoatta</taxon>
    </lineage>
</organism>
<evidence type="ECO:0000256" key="8">
    <source>
        <dbReference type="SAM" id="MobiDB-lite"/>
    </source>
</evidence>
<feature type="non-terminal residue" evidence="11">
    <location>
        <position position="1413"/>
    </location>
</feature>
<dbReference type="Pfam" id="PF08372">
    <property type="entry name" value="PRT_C"/>
    <property type="match status" value="1"/>
</dbReference>
<dbReference type="PRINTS" id="PR00360">
    <property type="entry name" value="C2DOMAIN"/>
</dbReference>
<reference evidence="11" key="1">
    <citation type="submission" date="2020-02" db="EMBL/GenBank/DDBJ databases">
        <title>Relaxed selection underlies rapid genomic changes in the transitions from sociality to social parasitism in ants.</title>
        <authorList>
            <person name="Bi X."/>
        </authorList>
    </citation>
    <scope>NUCLEOTIDE SEQUENCE</scope>
    <source>
        <strain evidence="11">BGI-DK2014c</strain>
        <tissue evidence="11">Whole body</tissue>
    </source>
</reference>
<evidence type="ECO:0000259" key="10">
    <source>
        <dbReference type="PROSITE" id="PS50004"/>
    </source>
</evidence>
<keyword evidence="3" id="KW-0479">Metal-binding</keyword>
<evidence type="ECO:0000256" key="9">
    <source>
        <dbReference type="SAM" id="Phobius"/>
    </source>
</evidence>
<keyword evidence="7 9" id="KW-0472">Membrane</keyword>
<dbReference type="CDD" id="cd08377">
    <property type="entry name" value="C2C_MCTP_PRT"/>
    <property type="match status" value="1"/>
</dbReference>
<keyword evidence="2 9" id="KW-0812">Transmembrane</keyword>
<evidence type="ECO:0000256" key="3">
    <source>
        <dbReference type="ARBA" id="ARBA00022723"/>
    </source>
</evidence>
<evidence type="ECO:0000256" key="7">
    <source>
        <dbReference type="ARBA" id="ARBA00023136"/>
    </source>
</evidence>
<feature type="compositionally biased region" description="Polar residues" evidence="8">
    <location>
        <begin position="168"/>
        <end position="177"/>
    </location>
</feature>
<dbReference type="Gene3D" id="2.60.40.150">
    <property type="entry name" value="C2 domain"/>
    <property type="match status" value="3"/>
</dbReference>